<name>A0AA47MMS1_MERPO</name>
<dbReference type="FunFam" id="1.10.533.10:FF:000002">
    <property type="entry name" value="Ankyrin-3 isoform 2"/>
    <property type="match status" value="1"/>
</dbReference>
<evidence type="ECO:0000313" key="6">
    <source>
        <dbReference type="Proteomes" id="UP001174136"/>
    </source>
</evidence>
<dbReference type="InterPro" id="IPR000488">
    <property type="entry name" value="Death_dom"/>
</dbReference>
<evidence type="ECO:0000256" key="1">
    <source>
        <dbReference type="ARBA" id="ARBA00022737"/>
    </source>
</evidence>
<accession>A0AA47MMS1</accession>
<feature type="region of interest" description="Disordered" evidence="3">
    <location>
        <begin position="156"/>
        <end position="214"/>
    </location>
</feature>
<evidence type="ECO:0000259" key="4">
    <source>
        <dbReference type="PROSITE" id="PS50017"/>
    </source>
</evidence>
<dbReference type="Pfam" id="PF00531">
    <property type="entry name" value="Death"/>
    <property type="match status" value="1"/>
</dbReference>
<dbReference type="SUPFAM" id="SSF47986">
    <property type="entry name" value="DEATH domain"/>
    <property type="match status" value="1"/>
</dbReference>
<evidence type="ECO:0000256" key="3">
    <source>
        <dbReference type="SAM" id="MobiDB-lite"/>
    </source>
</evidence>
<evidence type="ECO:0000313" key="5">
    <source>
        <dbReference type="EMBL" id="KAK0143174.1"/>
    </source>
</evidence>
<dbReference type="PROSITE" id="PS50017">
    <property type="entry name" value="DEATH_DOMAIN"/>
    <property type="match status" value="1"/>
</dbReference>
<dbReference type="Proteomes" id="UP001174136">
    <property type="component" value="Unassembled WGS sequence"/>
</dbReference>
<dbReference type="SMART" id="SM00005">
    <property type="entry name" value="DEATH"/>
    <property type="match status" value="1"/>
</dbReference>
<proteinExistence type="predicted"/>
<feature type="compositionally biased region" description="Low complexity" evidence="3">
    <location>
        <begin position="170"/>
        <end position="183"/>
    </location>
</feature>
<dbReference type="PANTHER" id="PTHR24123:SF49">
    <property type="entry name" value="ANKYRIN-2-LIKE ISOFORM X1"/>
    <property type="match status" value="1"/>
</dbReference>
<reference evidence="5" key="1">
    <citation type="journal article" date="2023" name="Front. Mar. Sci.">
        <title>A new Merluccius polli reference genome to investigate the effects of global change in West African waters.</title>
        <authorList>
            <person name="Mateo J.L."/>
            <person name="Blanco-Fernandez C."/>
            <person name="Garcia-Vazquez E."/>
            <person name="Machado-Schiaffino G."/>
        </authorList>
    </citation>
    <scope>NUCLEOTIDE SEQUENCE</scope>
    <source>
        <strain evidence="5">C29</strain>
        <tissue evidence="5">Fin</tissue>
    </source>
</reference>
<dbReference type="Gene3D" id="1.10.533.10">
    <property type="entry name" value="Death Domain, Fas"/>
    <property type="match status" value="1"/>
</dbReference>
<keyword evidence="2" id="KW-0040">ANK repeat</keyword>
<evidence type="ECO:0000256" key="2">
    <source>
        <dbReference type="ARBA" id="ARBA00023043"/>
    </source>
</evidence>
<dbReference type="PANTHER" id="PTHR24123">
    <property type="entry name" value="ANKYRIN REPEAT-CONTAINING"/>
    <property type="match status" value="1"/>
</dbReference>
<gene>
    <name evidence="5" type="primary">ANK2_2</name>
    <name evidence="5" type="ORF">N1851_018697</name>
</gene>
<sequence length="214" mass="24386">MFHDRAVIAYGCLVVFAVDPQDEAERKEQRLAIIADHLGFSWTELARELEFSEERINQIRLKNPNSLQDQSHALLNLWTKKEGKHATDTTLLRRLTKINRMDIVHIIETKLNKSNQEDTTSHTYAEIERTIEIDHSEGFSALHEDIDSPRTCRRTEAPARHPMSGQQVPVVSVEELSSSLSSLGDPSGRLETDTSASLHLKHVQKLQKETEKTQ</sequence>
<dbReference type="GO" id="GO:0007165">
    <property type="term" value="P:signal transduction"/>
    <property type="evidence" value="ECO:0007669"/>
    <property type="project" value="InterPro"/>
</dbReference>
<protein>
    <submittedName>
        <fullName evidence="5">Ankyrin-2</fullName>
    </submittedName>
</protein>
<dbReference type="EMBL" id="JAOPHQ010003430">
    <property type="protein sequence ID" value="KAK0143174.1"/>
    <property type="molecule type" value="Genomic_DNA"/>
</dbReference>
<feature type="domain" description="Death" evidence="4">
    <location>
        <begin position="27"/>
        <end position="111"/>
    </location>
</feature>
<organism evidence="5 6">
    <name type="scientific">Merluccius polli</name>
    <name type="common">Benguela hake</name>
    <name type="synonym">Merluccius cadenati</name>
    <dbReference type="NCBI Taxonomy" id="89951"/>
    <lineage>
        <taxon>Eukaryota</taxon>
        <taxon>Metazoa</taxon>
        <taxon>Chordata</taxon>
        <taxon>Craniata</taxon>
        <taxon>Vertebrata</taxon>
        <taxon>Euteleostomi</taxon>
        <taxon>Actinopterygii</taxon>
        <taxon>Neopterygii</taxon>
        <taxon>Teleostei</taxon>
        <taxon>Neoteleostei</taxon>
        <taxon>Acanthomorphata</taxon>
        <taxon>Zeiogadaria</taxon>
        <taxon>Gadariae</taxon>
        <taxon>Gadiformes</taxon>
        <taxon>Gadoidei</taxon>
        <taxon>Merlucciidae</taxon>
        <taxon>Merluccius</taxon>
    </lineage>
</organism>
<comment type="caution">
    <text evidence="5">The sequence shown here is derived from an EMBL/GenBank/DDBJ whole genome shotgun (WGS) entry which is preliminary data.</text>
</comment>
<dbReference type="InterPro" id="IPR011029">
    <property type="entry name" value="DEATH-like_dom_sf"/>
</dbReference>
<keyword evidence="6" id="KW-1185">Reference proteome</keyword>
<dbReference type="InterPro" id="IPR051165">
    <property type="entry name" value="Multifunctional_ANK_Repeat"/>
</dbReference>
<dbReference type="AlphaFoldDB" id="A0AA47MMS1"/>
<keyword evidence="1" id="KW-0677">Repeat</keyword>